<dbReference type="AlphaFoldDB" id="A0A0H3J4X1"/>
<feature type="transmembrane region" description="Helical" evidence="15">
    <location>
        <begin position="395"/>
        <end position="414"/>
    </location>
</feature>
<evidence type="ECO:0000313" key="18">
    <source>
        <dbReference type="EMBL" id="AJA52542.1"/>
    </source>
</evidence>
<dbReference type="GO" id="GO:0000155">
    <property type="term" value="F:phosphorelay sensor kinase activity"/>
    <property type="evidence" value="ECO:0007669"/>
    <property type="project" value="InterPro"/>
</dbReference>
<dbReference type="FunFam" id="3.30.565.10:FF:000013">
    <property type="entry name" value="Two-component sensor histidine kinase"/>
    <property type="match status" value="1"/>
</dbReference>
<feature type="transmembrane region" description="Helical" evidence="15">
    <location>
        <begin position="344"/>
        <end position="363"/>
    </location>
</feature>
<dbReference type="InterPro" id="IPR050398">
    <property type="entry name" value="HssS/ArlS-like"/>
</dbReference>
<keyword evidence="7 15" id="KW-0812">Transmembrane</keyword>
<evidence type="ECO:0000256" key="11">
    <source>
        <dbReference type="ARBA" id="ARBA00022989"/>
    </source>
</evidence>
<protein>
    <recommendedName>
        <fullName evidence="3">histidine kinase</fullName>
        <ecNumber evidence="3">2.7.13.3</ecNumber>
    </recommendedName>
</protein>
<dbReference type="PATRIC" id="fig|1262449.3.peg.3551"/>
<gene>
    <name evidence="18" type="primary">phoR5</name>
    <name evidence="18" type="ORF">CLPA_c24850</name>
    <name evidence="19" type="ORF">CP6013_00695</name>
</gene>
<dbReference type="GO" id="GO:0005524">
    <property type="term" value="F:ATP binding"/>
    <property type="evidence" value="ECO:0007669"/>
    <property type="project" value="UniProtKB-KW"/>
</dbReference>
<dbReference type="PANTHER" id="PTHR45528">
    <property type="entry name" value="SENSOR HISTIDINE KINASE CPXA"/>
    <property type="match status" value="1"/>
</dbReference>
<evidence type="ECO:0000256" key="4">
    <source>
        <dbReference type="ARBA" id="ARBA00022475"/>
    </source>
</evidence>
<dbReference type="InterPro" id="IPR003661">
    <property type="entry name" value="HisK_dim/P_dom"/>
</dbReference>
<feature type="domain" description="HAMP" evidence="17">
    <location>
        <begin position="446"/>
        <end position="490"/>
    </location>
</feature>
<keyword evidence="13 15" id="KW-0472">Membrane</keyword>
<keyword evidence="11 15" id="KW-1133">Transmembrane helix</keyword>
<dbReference type="CDD" id="cd06225">
    <property type="entry name" value="HAMP"/>
    <property type="match status" value="1"/>
</dbReference>
<evidence type="ECO:0000259" key="16">
    <source>
        <dbReference type="PROSITE" id="PS50109"/>
    </source>
</evidence>
<dbReference type="SUPFAM" id="SSF47384">
    <property type="entry name" value="Homodimeric domain of signal transducing histidine kinase"/>
    <property type="match status" value="1"/>
</dbReference>
<reference evidence="19 20" key="3">
    <citation type="journal article" name="Genome Announc.">
        <title>Improved Draft Genome Sequence of Clostridium pasteurianum Strain ATCC 6013 (DSM 525) Using a Hybrid Next-Generation Sequencing Approach.</title>
        <authorList>
            <person name="Pyne M.E."/>
            <person name="Utturkar S."/>
            <person name="Brown S.D."/>
            <person name="Moo-Young M."/>
            <person name="Chung D.A."/>
            <person name="Chou C.P."/>
        </authorList>
    </citation>
    <scope>NUCLEOTIDE SEQUENCE [LARGE SCALE GENOMIC DNA]</scope>
    <source>
        <strain evidence="19 20">ATCC 6013</strain>
    </source>
</reference>
<evidence type="ECO:0000256" key="7">
    <source>
        <dbReference type="ARBA" id="ARBA00022692"/>
    </source>
</evidence>
<evidence type="ECO:0000256" key="1">
    <source>
        <dbReference type="ARBA" id="ARBA00000085"/>
    </source>
</evidence>
<dbReference type="KEGG" id="cpae:CPAST_c24850"/>
<sequence>MGTKLRNNKYVLGGTLVLLIYLLSFSLFLISDVYKNRSFYKSEPYFSSDRFTHELDVFSKNLMSFYFDYKDFDNKSDNEKVSDNEVNSALSLNERYIMNAQQEATNNYYNLIVEAINRGNYDAAKNLNEEMTKKREDIRNKNSKTYDEIRDEIIKWKTNDYENIKISLMKNTYIKYYIRNFKANEVYTNMNPALSDDEVENYIKDNALYSMHFPNDLEETKNNFFNNSYLNSYIIIPKDIDKNSYIYKDYEYYNSVRSRIMNEQVMLLAVILIIAALFVYLLYNKKFLQNTSLAKKIFSFTRRIPLTLKIIIVLILFLAVVFYMENLYFFYVPLDIVHFLRLTLLSSFVLVLSIILIDIIMIIKNKDNLKHEIKGIIVNHILLTIKYLLEYKKSILKIVSILSIGIVICIYMFIQQISSFFIAIVCIIYILIIFIYVMRTFVKFCKIAHGTDKITSGNLNYEIDISGKSTMAKLANNINNMKLGFKKAVEDQVKSERLKSELITNVSHDLKTPLTSIINYVDLLKVEDITEQERINYISILDKKSQRIKVLIEDLFEASKLSSGNIEMNIERIDITSLLKQALGELNHKIEESNLIFKINISKEKMYSNLDGKRTWRVFDNLINNALKYSQPNTRVYINLEEQEENIVFTIKNISAYELDFNAEEIFERFKRGDSSRSTEGSGLGLAIAKSIVELEQGSIDINIDGDLFKVIVKFKKIKS</sequence>
<dbReference type="Gene3D" id="6.10.340.10">
    <property type="match status" value="1"/>
</dbReference>
<dbReference type="InterPro" id="IPR036890">
    <property type="entry name" value="HATPase_C_sf"/>
</dbReference>
<keyword evidence="5" id="KW-0597">Phosphoprotein</keyword>
<dbReference type="SUPFAM" id="SSF55874">
    <property type="entry name" value="ATPase domain of HSP90 chaperone/DNA topoisomerase II/histidine kinase"/>
    <property type="match status" value="1"/>
</dbReference>
<keyword evidence="8" id="KW-0547">Nucleotide-binding</keyword>
<keyword evidence="10" id="KW-0067">ATP-binding</keyword>
<feature type="transmembrane region" description="Helical" evidence="15">
    <location>
        <begin position="12"/>
        <end position="30"/>
    </location>
</feature>
<feature type="transmembrane region" description="Helical" evidence="15">
    <location>
        <begin position="420"/>
        <end position="438"/>
    </location>
</feature>
<dbReference type="InterPro" id="IPR004358">
    <property type="entry name" value="Sig_transdc_His_kin-like_C"/>
</dbReference>
<dbReference type="InterPro" id="IPR005467">
    <property type="entry name" value="His_kinase_dom"/>
</dbReference>
<proteinExistence type="predicted"/>
<dbReference type="SMART" id="SM00388">
    <property type="entry name" value="HisKA"/>
    <property type="match status" value="1"/>
</dbReference>
<evidence type="ECO:0000256" key="10">
    <source>
        <dbReference type="ARBA" id="ARBA00022840"/>
    </source>
</evidence>
<evidence type="ECO:0000256" key="14">
    <source>
        <dbReference type="SAM" id="Coils"/>
    </source>
</evidence>
<keyword evidence="21" id="KW-1185">Reference proteome</keyword>
<comment type="catalytic activity">
    <reaction evidence="1">
        <text>ATP + protein L-histidine = ADP + protein N-phospho-L-histidine.</text>
        <dbReference type="EC" id="2.7.13.3"/>
    </reaction>
</comment>
<dbReference type="GeneID" id="93074622"/>
<evidence type="ECO:0000256" key="13">
    <source>
        <dbReference type="ARBA" id="ARBA00023136"/>
    </source>
</evidence>
<evidence type="ECO:0000313" key="21">
    <source>
        <dbReference type="Proteomes" id="UP000030905"/>
    </source>
</evidence>
<evidence type="ECO:0000256" key="9">
    <source>
        <dbReference type="ARBA" id="ARBA00022777"/>
    </source>
</evidence>
<organism evidence="18 21">
    <name type="scientific">Clostridium pasteurianum DSM 525 = ATCC 6013</name>
    <dbReference type="NCBI Taxonomy" id="1262449"/>
    <lineage>
        <taxon>Bacteria</taxon>
        <taxon>Bacillati</taxon>
        <taxon>Bacillota</taxon>
        <taxon>Clostridia</taxon>
        <taxon>Eubacteriales</taxon>
        <taxon>Clostridiaceae</taxon>
        <taxon>Clostridium</taxon>
    </lineage>
</organism>
<reference evidence="18 21" key="1">
    <citation type="journal article" date="2015" name="Genome Announc.">
        <title>Complete Genome Sequence of the Nitrogen-Fixing and Solvent-Producing Clostridium pasteurianum DSM 525.</title>
        <authorList>
            <person name="Poehlein A."/>
            <person name="Grosse-Honebrink A."/>
            <person name="Zhang Y."/>
            <person name="Minton N.P."/>
            <person name="Daniel R."/>
        </authorList>
    </citation>
    <scope>NUCLEOTIDE SEQUENCE [LARGE SCALE GENOMIC DNA]</scope>
    <source>
        <strain evidence="18">DSM 525</strain>
        <strain evidence="21">DSM 525 / ATCC 6013</strain>
    </source>
</reference>
<dbReference type="InterPro" id="IPR036097">
    <property type="entry name" value="HisK_dim/P_sf"/>
</dbReference>
<dbReference type="EMBL" id="CP009268">
    <property type="protein sequence ID" value="AJA52542.1"/>
    <property type="molecule type" value="Genomic_DNA"/>
</dbReference>
<evidence type="ECO:0000256" key="12">
    <source>
        <dbReference type="ARBA" id="ARBA00023012"/>
    </source>
</evidence>
<dbReference type="EC" id="2.7.13.3" evidence="3"/>
<accession>A0A0H3J4X1</accession>
<dbReference type="Gene3D" id="3.30.565.10">
    <property type="entry name" value="Histidine kinase-like ATPase, C-terminal domain"/>
    <property type="match status" value="1"/>
</dbReference>
<evidence type="ECO:0000256" key="5">
    <source>
        <dbReference type="ARBA" id="ARBA00022553"/>
    </source>
</evidence>
<name>A0A0H3J4X1_CLOPA</name>
<evidence type="ECO:0000256" key="15">
    <source>
        <dbReference type="SAM" id="Phobius"/>
    </source>
</evidence>
<feature type="domain" description="Histidine kinase" evidence="16">
    <location>
        <begin position="505"/>
        <end position="702"/>
    </location>
</feature>
<dbReference type="Gene3D" id="1.10.287.130">
    <property type="match status" value="1"/>
</dbReference>
<dbReference type="InterPro" id="IPR003594">
    <property type="entry name" value="HATPase_dom"/>
</dbReference>
<dbReference type="RefSeq" id="WP_003447535.1">
    <property type="nucleotide sequence ID" value="NZ_ANZB01000015.1"/>
</dbReference>
<evidence type="ECO:0000313" key="20">
    <source>
        <dbReference type="Proteomes" id="UP000028042"/>
    </source>
</evidence>
<dbReference type="InterPro" id="IPR003660">
    <property type="entry name" value="HAMP_dom"/>
</dbReference>
<keyword evidence="6 18" id="KW-0808">Transferase</keyword>
<dbReference type="PROSITE" id="PS50885">
    <property type="entry name" value="HAMP"/>
    <property type="match status" value="1"/>
</dbReference>
<dbReference type="Pfam" id="PF00512">
    <property type="entry name" value="HisKA"/>
    <property type="match status" value="1"/>
</dbReference>
<dbReference type="Proteomes" id="UP000030905">
    <property type="component" value="Chromosome"/>
</dbReference>
<evidence type="ECO:0000313" key="19">
    <source>
        <dbReference type="EMBL" id="KRU11448.1"/>
    </source>
</evidence>
<dbReference type="EMBL" id="JPGY02000001">
    <property type="protein sequence ID" value="KRU11448.1"/>
    <property type="molecule type" value="Genomic_DNA"/>
</dbReference>
<evidence type="ECO:0000256" key="6">
    <source>
        <dbReference type="ARBA" id="ARBA00022679"/>
    </source>
</evidence>
<feature type="transmembrane region" description="Helical" evidence="15">
    <location>
        <begin position="304"/>
        <end position="324"/>
    </location>
</feature>
<dbReference type="eggNOG" id="COG5002">
    <property type="taxonomic scope" value="Bacteria"/>
</dbReference>
<dbReference type="SMART" id="SM00387">
    <property type="entry name" value="HATPase_c"/>
    <property type="match status" value="1"/>
</dbReference>
<keyword evidence="12" id="KW-0902">Two-component regulatory system</keyword>
<feature type="transmembrane region" description="Helical" evidence="15">
    <location>
        <begin position="265"/>
        <end position="283"/>
    </location>
</feature>
<dbReference type="PANTHER" id="PTHR45528:SF1">
    <property type="entry name" value="SENSOR HISTIDINE KINASE CPXA"/>
    <property type="match status" value="1"/>
</dbReference>
<comment type="subcellular location">
    <subcellularLocation>
        <location evidence="2">Cell membrane</location>
        <topology evidence="2">Multi-pass membrane protein</topology>
    </subcellularLocation>
</comment>
<evidence type="ECO:0000256" key="3">
    <source>
        <dbReference type="ARBA" id="ARBA00012438"/>
    </source>
</evidence>
<evidence type="ECO:0000256" key="2">
    <source>
        <dbReference type="ARBA" id="ARBA00004651"/>
    </source>
</evidence>
<dbReference type="Pfam" id="PF02518">
    <property type="entry name" value="HATPase_c"/>
    <property type="match status" value="1"/>
</dbReference>
<reference evidence="19" key="2">
    <citation type="submission" date="2015-10" db="EMBL/GenBank/DDBJ databases">
        <title>Improved Draft Genome Sequence of Clostridium pasteurianum Strain ATCC 6013 (DSM 525) Using a Hybrid Next-Generation Sequencing Approach.</title>
        <authorList>
            <person name="Pyne M.E."/>
            <person name="Utturkar S.M."/>
            <person name="Brown S.D."/>
            <person name="Moo-Young M."/>
            <person name="Chung D.A."/>
            <person name="Chou P.C."/>
        </authorList>
    </citation>
    <scope>NUCLEOTIDE SEQUENCE</scope>
    <source>
        <strain evidence="19">ATCC 6013</strain>
    </source>
</reference>
<dbReference type="Proteomes" id="UP000028042">
    <property type="component" value="Unassembled WGS sequence"/>
</dbReference>
<dbReference type="PRINTS" id="PR00344">
    <property type="entry name" value="BCTRLSENSOR"/>
</dbReference>
<keyword evidence="9 19" id="KW-0418">Kinase</keyword>
<feature type="coiled-coil region" evidence="14">
    <location>
        <begin position="121"/>
        <end position="148"/>
    </location>
</feature>
<evidence type="ECO:0000259" key="17">
    <source>
        <dbReference type="PROSITE" id="PS50885"/>
    </source>
</evidence>
<evidence type="ECO:0000256" key="8">
    <source>
        <dbReference type="ARBA" id="ARBA00022741"/>
    </source>
</evidence>
<dbReference type="PROSITE" id="PS50109">
    <property type="entry name" value="HIS_KIN"/>
    <property type="match status" value="1"/>
</dbReference>
<keyword evidence="4" id="KW-1003">Cell membrane</keyword>
<dbReference type="CDD" id="cd00082">
    <property type="entry name" value="HisKA"/>
    <property type="match status" value="1"/>
</dbReference>
<keyword evidence="14" id="KW-0175">Coiled coil</keyword>
<dbReference type="KEGG" id="cpat:CLPA_c24850"/>
<dbReference type="GO" id="GO:0005886">
    <property type="term" value="C:plasma membrane"/>
    <property type="evidence" value="ECO:0007669"/>
    <property type="project" value="UniProtKB-SubCell"/>
</dbReference>